<feature type="transmembrane region" description="Helical" evidence="10">
    <location>
        <begin position="216"/>
        <end position="237"/>
    </location>
</feature>
<protein>
    <recommendedName>
        <fullName evidence="9">Multidrug-efflux transporter</fullName>
    </recommendedName>
</protein>
<evidence type="ECO:0000256" key="5">
    <source>
        <dbReference type="ARBA" id="ARBA00022692"/>
    </source>
</evidence>
<evidence type="ECO:0000256" key="6">
    <source>
        <dbReference type="ARBA" id="ARBA00022989"/>
    </source>
</evidence>
<keyword evidence="8 10" id="KW-0472">Membrane</keyword>
<keyword evidence="4" id="KW-1003">Cell membrane</keyword>
<gene>
    <name evidence="11" type="primary">norM_2</name>
    <name evidence="11" type="ORF">LMG29739_02405</name>
</gene>
<evidence type="ECO:0000256" key="9">
    <source>
        <dbReference type="ARBA" id="ARBA00031636"/>
    </source>
</evidence>
<evidence type="ECO:0000256" key="8">
    <source>
        <dbReference type="ARBA" id="ARBA00023136"/>
    </source>
</evidence>
<feature type="transmembrane region" description="Helical" evidence="10">
    <location>
        <begin position="375"/>
        <end position="402"/>
    </location>
</feature>
<dbReference type="Pfam" id="PF01554">
    <property type="entry name" value="MatE"/>
    <property type="match status" value="2"/>
</dbReference>
<dbReference type="GO" id="GO:0042910">
    <property type="term" value="F:xenobiotic transmembrane transporter activity"/>
    <property type="evidence" value="ECO:0007669"/>
    <property type="project" value="InterPro"/>
</dbReference>
<dbReference type="PIRSF" id="PIRSF006603">
    <property type="entry name" value="DinF"/>
    <property type="match status" value="1"/>
</dbReference>
<dbReference type="InterPro" id="IPR002528">
    <property type="entry name" value="MATE_fam"/>
</dbReference>
<dbReference type="GO" id="GO:0005886">
    <property type="term" value="C:plasma membrane"/>
    <property type="evidence" value="ECO:0007669"/>
    <property type="project" value="UniProtKB-SubCell"/>
</dbReference>
<dbReference type="InterPro" id="IPR048279">
    <property type="entry name" value="MdtK-like"/>
</dbReference>
<comment type="subcellular location">
    <subcellularLocation>
        <location evidence="1">Cell inner membrane</location>
        <topology evidence="1">Multi-pass membrane protein</topology>
    </subcellularLocation>
</comment>
<keyword evidence="2" id="KW-0813">Transport</keyword>
<name>A0A6J5DPT0_9BURK</name>
<accession>A0A6J5DPT0</accession>
<feature type="transmembrane region" description="Helical" evidence="10">
    <location>
        <begin position="153"/>
        <end position="174"/>
    </location>
</feature>
<dbReference type="Proteomes" id="UP000494329">
    <property type="component" value="Unassembled WGS sequence"/>
</dbReference>
<evidence type="ECO:0000256" key="1">
    <source>
        <dbReference type="ARBA" id="ARBA00004429"/>
    </source>
</evidence>
<feature type="transmembrane region" description="Helical" evidence="10">
    <location>
        <begin position="409"/>
        <end position="430"/>
    </location>
</feature>
<dbReference type="GO" id="GO:0006811">
    <property type="term" value="P:monoatomic ion transport"/>
    <property type="evidence" value="ECO:0007669"/>
    <property type="project" value="UniProtKB-KW"/>
</dbReference>
<proteinExistence type="predicted"/>
<organism evidence="11 12">
    <name type="scientific">Paraburkholderia solisilvae</name>
    <dbReference type="NCBI Taxonomy" id="624376"/>
    <lineage>
        <taxon>Bacteria</taxon>
        <taxon>Pseudomonadati</taxon>
        <taxon>Pseudomonadota</taxon>
        <taxon>Betaproteobacteria</taxon>
        <taxon>Burkholderiales</taxon>
        <taxon>Burkholderiaceae</taxon>
        <taxon>Paraburkholderia</taxon>
    </lineage>
</organism>
<feature type="transmembrane region" description="Helical" evidence="10">
    <location>
        <begin position="265"/>
        <end position="288"/>
    </location>
</feature>
<evidence type="ECO:0000313" key="12">
    <source>
        <dbReference type="Proteomes" id="UP000494329"/>
    </source>
</evidence>
<dbReference type="GO" id="GO:0015297">
    <property type="term" value="F:antiporter activity"/>
    <property type="evidence" value="ECO:0007669"/>
    <property type="project" value="UniProtKB-KW"/>
</dbReference>
<sequence>MKRARRPELQRETNTSLLAASPNGGAPELLDDIYCIARNAWPVLIGQLALVAFETIDTTMVGRYSAVDLAALGLGASIYIPLYLAVAGVLAGLQQIVGRLAGKRRHEIIGAYVREAVWLAVILMVIGCAMLYYPRPFVHIAHPSEAVAQRTIAYLRILSFGLPAGLCFAIFSAFSNGISNPRPPMAILLIALIVKLPLNKWFIYGGLGVPALGGPGAALASTLAFWVAALISVMLIARDRRYRRYAVAQNFSWPRKRRQYALIRLGVPIGTSSLIEIASYTSMTLFIARFGTTVLAAQQIVVNLGAMLYMLPLSIGIATSTLVSQRIGAGAREAAHVIARRGVSFAATCATVCSSIILVARPLVVTGYTSNPQIIAAAMPLLTIVAFYHLADAVQVSAAFVLRAYGRTLVPTVIYTISLVGIGLCGGYLVGFGEVSVPWLPLSGGARGFWWANTVSLACAGIGLLTYWHSVATKPTQRKRSLRDIEEAQAATRVRH</sequence>
<evidence type="ECO:0000313" key="11">
    <source>
        <dbReference type="EMBL" id="CAB3756260.1"/>
    </source>
</evidence>
<dbReference type="NCBIfam" id="TIGR00797">
    <property type="entry name" value="matE"/>
    <property type="match status" value="1"/>
</dbReference>
<dbReference type="RefSeq" id="WP_175111135.1">
    <property type="nucleotide sequence ID" value="NZ_CADIKF010000016.1"/>
</dbReference>
<evidence type="ECO:0000256" key="2">
    <source>
        <dbReference type="ARBA" id="ARBA00022448"/>
    </source>
</evidence>
<keyword evidence="6 10" id="KW-1133">Transmembrane helix</keyword>
<dbReference type="InterPro" id="IPR050222">
    <property type="entry name" value="MATE_MdtK"/>
</dbReference>
<reference evidence="11 12" key="1">
    <citation type="submission" date="2020-04" db="EMBL/GenBank/DDBJ databases">
        <authorList>
            <person name="De Canck E."/>
        </authorList>
    </citation>
    <scope>NUCLEOTIDE SEQUENCE [LARGE SCALE GENOMIC DNA]</scope>
    <source>
        <strain evidence="11 12">LMG 29739</strain>
    </source>
</reference>
<keyword evidence="3" id="KW-0050">Antiport</keyword>
<feature type="transmembrane region" description="Helical" evidence="10">
    <location>
        <begin position="450"/>
        <end position="470"/>
    </location>
</feature>
<keyword evidence="7" id="KW-0406">Ion transport</keyword>
<dbReference type="PANTHER" id="PTHR43298:SF2">
    <property type="entry name" value="FMN_FAD EXPORTER YEEO-RELATED"/>
    <property type="match status" value="1"/>
</dbReference>
<dbReference type="PANTHER" id="PTHR43298">
    <property type="entry name" value="MULTIDRUG RESISTANCE PROTEIN NORM-RELATED"/>
    <property type="match status" value="1"/>
</dbReference>
<evidence type="ECO:0000256" key="3">
    <source>
        <dbReference type="ARBA" id="ARBA00022449"/>
    </source>
</evidence>
<keyword evidence="5 10" id="KW-0812">Transmembrane</keyword>
<feature type="transmembrane region" description="Helical" evidence="10">
    <location>
        <begin position="112"/>
        <end position="133"/>
    </location>
</feature>
<dbReference type="AlphaFoldDB" id="A0A6J5DPT0"/>
<feature type="transmembrane region" description="Helical" evidence="10">
    <location>
        <begin position="186"/>
        <end position="204"/>
    </location>
</feature>
<evidence type="ECO:0000256" key="4">
    <source>
        <dbReference type="ARBA" id="ARBA00022475"/>
    </source>
</evidence>
<evidence type="ECO:0000256" key="7">
    <source>
        <dbReference type="ARBA" id="ARBA00023065"/>
    </source>
</evidence>
<evidence type="ECO:0000256" key="10">
    <source>
        <dbReference type="SAM" id="Phobius"/>
    </source>
</evidence>
<feature type="transmembrane region" description="Helical" evidence="10">
    <location>
        <begin position="69"/>
        <end position="91"/>
    </location>
</feature>
<keyword evidence="12" id="KW-1185">Reference proteome</keyword>
<feature type="transmembrane region" description="Helical" evidence="10">
    <location>
        <begin position="343"/>
        <end position="363"/>
    </location>
</feature>
<feature type="transmembrane region" description="Helical" evidence="10">
    <location>
        <begin position="300"/>
        <end position="323"/>
    </location>
</feature>
<dbReference type="EMBL" id="CADIKF010000016">
    <property type="protein sequence ID" value="CAB3756260.1"/>
    <property type="molecule type" value="Genomic_DNA"/>
</dbReference>
<dbReference type="CDD" id="cd13131">
    <property type="entry name" value="MATE_NorM_like"/>
    <property type="match status" value="1"/>
</dbReference>